<dbReference type="CDD" id="cd07313">
    <property type="entry name" value="terB_like_2"/>
    <property type="match status" value="1"/>
</dbReference>
<sequence>MFADLLRRLTAPDPETLPDPDARRALGALLVRIARSDGTYDTAEVARIDRILASRYGLTPGDAAALRQDCEALENEAPDTVRFTRAIKDSVPYEERTAVMEALWDVVLTDGQRDDEEDSLMRMVAPLLGISDPDSARARQAVEARRR</sequence>
<name>A0A318SZ47_9RHOB</name>
<organism evidence="2 3">
    <name type="scientific">Pseudoroseicyclus aestuarii</name>
    <dbReference type="NCBI Taxonomy" id="1795041"/>
    <lineage>
        <taxon>Bacteria</taxon>
        <taxon>Pseudomonadati</taxon>
        <taxon>Pseudomonadota</taxon>
        <taxon>Alphaproteobacteria</taxon>
        <taxon>Rhodobacterales</taxon>
        <taxon>Paracoccaceae</taxon>
        <taxon>Pseudoroseicyclus</taxon>
    </lineage>
</organism>
<dbReference type="EMBL" id="QJTE01000001">
    <property type="protein sequence ID" value="PYE85699.1"/>
    <property type="molecule type" value="Genomic_DNA"/>
</dbReference>
<gene>
    <name evidence="2" type="ORF">DFP88_101369</name>
</gene>
<dbReference type="InterPro" id="IPR029024">
    <property type="entry name" value="TerB-like"/>
</dbReference>
<evidence type="ECO:0000313" key="2">
    <source>
        <dbReference type="EMBL" id="PYE85699.1"/>
    </source>
</evidence>
<accession>A0A318SZ47</accession>
<comment type="caution">
    <text evidence="2">The sequence shown here is derived from an EMBL/GenBank/DDBJ whole genome shotgun (WGS) entry which is preliminary data.</text>
</comment>
<keyword evidence="3" id="KW-1185">Reference proteome</keyword>
<dbReference type="Proteomes" id="UP000248311">
    <property type="component" value="Unassembled WGS sequence"/>
</dbReference>
<proteinExistence type="predicted"/>
<feature type="domain" description="Co-chaperone DjlA N-terminal" evidence="1">
    <location>
        <begin position="24"/>
        <end position="140"/>
    </location>
</feature>
<dbReference type="RefSeq" id="WP_110812730.1">
    <property type="nucleotide sequence ID" value="NZ_QJTE01000001.1"/>
</dbReference>
<dbReference type="Gene3D" id="1.10.3680.10">
    <property type="entry name" value="TerB-like"/>
    <property type="match status" value="1"/>
</dbReference>
<dbReference type="OrthoDB" id="5402150at2"/>
<dbReference type="InterPro" id="IPR007791">
    <property type="entry name" value="DjlA_N"/>
</dbReference>
<dbReference type="SUPFAM" id="SSF158682">
    <property type="entry name" value="TerB-like"/>
    <property type="match status" value="1"/>
</dbReference>
<evidence type="ECO:0000313" key="3">
    <source>
        <dbReference type="Proteomes" id="UP000248311"/>
    </source>
</evidence>
<dbReference type="AlphaFoldDB" id="A0A318SZ47"/>
<reference evidence="2 3" key="1">
    <citation type="submission" date="2018-06" db="EMBL/GenBank/DDBJ databases">
        <title>Genomic Encyclopedia of Type Strains, Phase III (KMG-III): the genomes of soil and plant-associated and newly described type strains.</title>
        <authorList>
            <person name="Whitman W."/>
        </authorList>
    </citation>
    <scope>NUCLEOTIDE SEQUENCE [LARGE SCALE GENOMIC DNA]</scope>
    <source>
        <strain evidence="2 3">CECT 9025</strain>
    </source>
</reference>
<dbReference type="Pfam" id="PF05099">
    <property type="entry name" value="TerB"/>
    <property type="match status" value="1"/>
</dbReference>
<evidence type="ECO:0000259" key="1">
    <source>
        <dbReference type="Pfam" id="PF05099"/>
    </source>
</evidence>
<protein>
    <submittedName>
        <fullName evidence="2">Putative tellurite resistance protein B-like protein</fullName>
    </submittedName>
</protein>